<dbReference type="InterPro" id="IPR036388">
    <property type="entry name" value="WH-like_DNA-bd_sf"/>
</dbReference>
<sequence length="144" mass="16464">MTEQPHKPEGSGLASFGQSHGQSQKEETLFILKELEAKPNITQRDLSSRLNISLGKTNYLLRELILKGFIKVKNFTENPGKLRKIHYLLTEKGLEEKFRLLQHFLQIKEVEYNKLKQEMEYSLNGKAGRLWGLSPKGTVPNANA</sequence>
<dbReference type="EMBL" id="PCRK01000101">
    <property type="protein sequence ID" value="PIP19197.1"/>
    <property type="molecule type" value="Genomic_DNA"/>
</dbReference>
<dbReference type="AlphaFoldDB" id="A0A2G9YIX9"/>
<dbReference type="InterPro" id="IPR036390">
    <property type="entry name" value="WH_DNA-bd_sf"/>
</dbReference>
<evidence type="ECO:0000313" key="3">
    <source>
        <dbReference type="Proteomes" id="UP000231292"/>
    </source>
</evidence>
<feature type="region of interest" description="Disordered" evidence="1">
    <location>
        <begin position="1"/>
        <end position="22"/>
    </location>
</feature>
<proteinExistence type="predicted"/>
<accession>A0A2G9YIX9</accession>
<comment type="caution">
    <text evidence="2">The sequence shown here is derived from an EMBL/GenBank/DDBJ whole genome shotgun (WGS) entry which is preliminary data.</text>
</comment>
<organism evidence="2 3">
    <name type="scientific">Candidatus Sherwoodlollariibacterium unditelluris</name>
    <dbReference type="NCBI Taxonomy" id="1974757"/>
    <lineage>
        <taxon>Bacteria</taxon>
        <taxon>Pseudomonadati</taxon>
        <taxon>Candidatus Omnitrophota</taxon>
        <taxon>Candidatus Sherwoodlollariibacterium</taxon>
    </lineage>
</organism>
<dbReference type="Proteomes" id="UP000231292">
    <property type="component" value="Unassembled WGS sequence"/>
</dbReference>
<dbReference type="NCBIfam" id="TIGR04176">
    <property type="entry name" value="MarR_EPS"/>
    <property type="match status" value="1"/>
</dbReference>
<protein>
    <submittedName>
        <fullName evidence="2">MarR family EPS-associated transcriptional regulator</fullName>
    </submittedName>
</protein>
<dbReference type="InterPro" id="IPR026433">
    <property type="entry name" value="MarR_EPS"/>
</dbReference>
<evidence type="ECO:0000313" key="2">
    <source>
        <dbReference type="EMBL" id="PIP19197.1"/>
    </source>
</evidence>
<dbReference type="Gene3D" id="1.10.10.10">
    <property type="entry name" value="Winged helix-like DNA-binding domain superfamily/Winged helix DNA-binding domain"/>
    <property type="match status" value="1"/>
</dbReference>
<name>A0A2G9YIX9_9BACT</name>
<evidence type="ECO:0000256" key="1">
    <source>
        <dbReference type="SAM" id="MobiDB-lite"/>
    </source>
</evidence>
<dbReference type="SUPFAM" id="SSF46785">
    <property type="entry name" value="Winged helix' DNA-binding domain"/>
    <property type="match status" value="1"/>
</dbReference>
<gene>
    <name evidence="2" type="ORF">COX41_04190</name>
</gene>
<reference evidence="2 3" key="1">
    <citation type="submission" date="2017-09" db="EMBL/GenBank/DDBJ databases">
        <title>Depth-based differentiation of microbial function through sediment-hosted aquifers and enrichment of novel symbionts in the deep terrestrial subsurface.</title>
        <authorList>
            <person name="Probst A.J."/>
            <person name="Ladd B."/>
            <person name="Jarett J.K."/>
            <person name="Geller-Mcgrath D.E."/>
            <person name="Sieber C.M."/>
            <person name="Emerson J.B."/>
            <person name="Anantharaman K."/>
            <person name="Thomas B.C."/>
            <person name="Malmstrom R."/>
            <person name="Stieglmeier M."/>
            <person name="Klingl A."/>
            <person name="Woyke T."/>
            <person name="Ryan C.M."/>
            <person name="Banfield J.F."/>
        </authorList>
    </citation>
    <scope>NUCLEOTIDE SEQUENCE [LARGE SCALE GENOMIC DNA]</scope>
    <source>
        <strain evidence="2">CG23_combo_of_CG06-09_8_20_14_all_41_10</strain>
    </source>
</reference>
<dbReference type="Pfam" id="PF13412">
    <property type="entry name" value="HTH_24"/>
    <property type="match status" value="1"/>
</dbReference>